<evidence type="ECO:0000313" key="1">
    <source>
        <dbReference type="EMBL" id="ETJ29112.1"/>
    </source>
</evidence>
<dbReference type="SUPFAM" id="SSF100950">
    <property type="entry name" value="NagB/RpiA/CoA transferase-like"/>
    <property type="match status" value="1"/>
</dbReference>
<comment type="caution">
    <text evidence="1">The sequence shown here is derived from an EMBL/GenBank/DDBJ whole genome shotgun (WGS) entry which is preliminary data.</text>
</comment>
<keyword evidence="1" id="KW-0436">Ligase</keyword>
<feature type="non-terminal residue" evidence="1">
    <location>
        <position position="87"/>
    </location>
</feature>
<name>W1XFJ1_9ZZZZ</name>
<gene>
    <name evidence="1" type="ORF">Q604_UNBC16347G0001</name>
</gene>
<dbReference type="GO" id="GO:0016874">
    <property type="term" value="F:ligase activity"/>
    <property type="evidence" value="ECO:0007669"/>
    <property type="project" value="UniProtKB-KW"/>
</dbReference>
<dbReference type="Pfam" id="PF01812">
    <property type="entry name" value="5-FTHF_cyc-lig"/>
    <property type="match status" value="1"/>
</dbReference>
<protein>
    <submittedName>
        <fullName evidence="1">5-formyltetrahydrofolate cyclo-ligase</fullName>
    </submittedName>
</protein>
<proteinExistence type="predicted"/>
<dbReference type="InterPro" id="IPR037171">
    <property type="entry name" value="NagB/RpiA_transferase-like"/>
</dbReference>
<dbReference type="InterPro" id="IPR002698">
    <property type="entry name" value="FTHF_cligase"/>
</dbReference>
<reference evidence="1" key="1">
    <citation type="submission" date="2013-12" db="EMBL/GenBank/DDBJ databases">
        <title>A Varibaculum cambriense genome reconstructed from a premature infant gut community with otherwise low bacterial novelty that shifts toward anaerobic metabolism during the third week of life.</title>
        <authorList>
            <person name="Brown C.T."/>
            <person name="Sharon I."/>
            <person name="Thomas B.C."/>
            <person name="Castelle C.J."/>
            <person name="Morowitz M.J."/>
            <person name="Banfield J.F."/>
        </authorList>
    </citation>
    <scope>NUCLEOTIDE SEQUENCE</scope>
</reference>
<organism evidence="1">
    <name type="scientific">human gut metagenome</name>
    <dbReference type="NCBI Taxonomy" id="408170"/>
    <lineage>
        <taxon>unclassified sequences</taxon>
        <taxon>metagenomes</taxon>
        <taxon>organismal metagenomes</taxon>
    </lineage>
</organism>
<feature type="non-terminal residue" evidence="1">
    <location>
        <position position="1"/>
    </location>
</feature>
<dbReference type="EMBL" id="AZMM01016347">
    <property type="protein sequence ID" value="ETJ29112.1"/>
    <property type="molecule type" value="Genomic_DNA"/>
</dbReference>
<sequence length="87" mass="9991">DSITIDIKKEWDECILKKLIDSKSYKDSLVLFTFVSFGSEVDTHKIISYALNDGKIVYVPKIKSKDKGIEIFRINTLSDLKPGYFNI</sequence>
<dbReference type="AlphaFoldDB" id="W1XFJ1"/>
<dbReference type="InterPro" id="IPR024185">
    <property type="entry name" value="FTHF_cligase-like_sf"/>
</dbReference>
<accession>W1XFJ1</accession>
<dbReference type="Gene3D" id="3.40.50.10420">
    <property type="entry name" value="NagB/RpiA/CoA transferase-like"/>
    <property type="match status" value="1"/>
</dbReference>